<evidence type="ECO:0000256" key="1">
    <source>
        <dbReference type="ARBA" id="ARBA00001947"/>
    </source>
</evidence>
<evidence type="ECO:0000259" key="10">
    <source>
        <dbReference type="PROSITE" id="PS51747"/>
    </source>
</evidence>
<keyword evidence="12" id="KW-1185">Reference proteome</keyword>
<reference evidence="12" key="1">
    <citation type="submission" date="2016-05" db="EMBL/GenBank/DDBJ databases">
        <title>Comparative genomics of biotechnologically important yeasts.</title>
        <authorList>
            <consortium name="DOE Joint Genome Institute"/>
            <person name="Riley R."/>
            <person name="Haridas S."/>
            <person name="Wolfe K.H."/>
            <person name="Lopes M.R."/>
            <person name="Hittinger C.T."/>
            <person name="Goker M."/>
            <person name="Salamov A."/>
            <person name="Wisecaver J."/>
            <person name="Long T.M."/>
            <person name="Aerts A.L."/>
            <person name="Barry K."/>
            <person name="Choi C."/>
            <person name="Clum A."/>
            <person name="Coughlan A.Y."/>
            <person name="Deshpande S."/>
            <person name="Douglass A.P."/>
            <person name="Hanson S.J."/>
            <person name="Klenk H.-P."/>
            <person name="Labutti K."/>
            <person name="Lapidus A."/>
            <person name="Lindquist E."/>
            <person name="Lipzen A."/>
            <person name="Meier-Kolthoff J.P."/>
            <person name="Ohm R.A."/>
            <person name="Otillar R.P."/>
            <person name="Pangilinan J."/>
            <person name="Peng Y."/>
            <person name="Rokas A."/>
            <person name="Rosa C.A."/>
            <person name="Scheuner C."/>
            <person name="Sibirny A.A."/>
            <person name="Slot J.C."/>
            <person name="Stielow J.B."/>
            <person name="Sun H."/>
            <person name="Kurtzman C.P."/>
            <person name="Blackwell M."/>
            <person name="Grigoriev I.V."/>
            <person name="Jeffries T.W."/>
        </authorList>
    </citation>
    <scope>NUCLEOTIDE SEQUENCE [LARGE SCALE GENOMIC DNA]</scope>
    <source>
        <strain evidence="12">NRRL Y-12698</strain>
    </source>
</reference>
<dbReference type="FunFam" id="3.40.140.10:FF:000035">
    <property type="entry name" value="dCMP deaminase"/>
    <property type="match status" value="1"/>
</dbReference>
<evidence type="ECO:0000313" key="11">
    <source>
        <dbReference type="EMBL" id="ODQ76925.1"/>
    </source>
</evidence>
<comment type="similarity">
    <text evidence="2">Belongs to the cytidine and deoxycytidylate deaminase family.</text>
</comment>
<dbReference type="PROSITE" id="PS51747">
    <property type="entry name" value="CYT_DCMP_DEAMINASES_2"/>
    <property type="match status" value="1"/>
</dbReference>
<dbReference type="GO" id="GO:0006226">
    <property type="term" value="P:dUMP biosynthetic process"/>
    <property type="evidence" value="ECO:0007669"/>
    <property type="project" value="EnsemblFungi"/>
</dbReference>
<dbReference type="PANTHER" id="PTHR11086:SF18">
    <property type="entry name" value="DEOXYCYTIDYLATE DEAMINASE"/>
    <property type="match status" value="1"/>
</dbReference>
<name>A0A1E3QGV3_9ASCO</name>
<gene>
    <name evidence="11" type="ORF">BABINDRAFT_173074</name>
</gene>
<proteinExistence type="inferred from homology"/>
<sequence>MLIGVSGPVASGKTEIARYLTFQGFLFISTLADFSSDLSLAPSHTFANIEELIAHVTKYYDHNFVMTNILHQKDLDKLQIRPFFLHIAVDAPLAVRFQRQRSSLSFEEFSAASDELLYSSLHAVVHSASLVVLNTKTSLSDLYNQLSSLNLLDPTRLRPTWDAYFMSLADLAALRSNCMKRRVGCVIVKNHRVMATGYNGTPRGLTNCNEGGCPRCNSGTSGLLATCLCLHAEENALLESGKERLGSGNGTDGVVLYCNTCPCLTCSIKIVQCGVKEVVYSQSYNMDEQSAEVLRQGGVTLRQFSPPKEGVFV</sequence>
<organism evidence="11 12">
    <name type="scientific">Babjeviella inositovora NRRL Y-12698</name>
    <dbReference type="NCBI Taxonomy" id="984486"/>
    <lineage>
        <taxon>Eukaryota</taxon>
        <taxon>Fungi</taxon>
        <taxon>Dikarya</taxon>
        <taxon>Ascomycota</taxon>
        <taxon>Saccharomycotina</taxon>
        <taxon>Pichiomycetes</taxon>
        <taxon>Serinales incertae sedis</taxon>
        <taxon>Babjeviella</taxon>
    </lineage>
</organism>
<evidence type="ECO:0000256" key="6">
    <source>
        <dbReference type="ARBA" id="ARBA00022833"/>
    </source>
</evidence>
<keyword evidence="5" id="KW-0378">Hydrolase</keyword>
<evidence type="ECO:0000256" key="4">
    <source>
        <dbReference type="ARBA" id="ARBA00022727"/>
    </source>
</evidence>
<dbReference type="GO" id="GO:0004132">
    <property type="term" value="F:dCMP deaminase activity"/>
    <property type="evidence" value="ECO:0007669"/>
    <property type="project" value="UniProtKB-EC"/>
</dbReference>
<dbReference type="Gene3D" id="3.40.50.300">
    <property type="entry name" value="P-loop containing nucleotide triphosphate hydrolases"/>
    <property type="match status" value="1"/>
</dbReference>
<protein>
    <recommendedName>
        <fullName evidence="9">Deoxycytidylate deaminase</fullName>
        <ecNumber evidence="7">3.5.4.12</ecNumber>
    </recommendedName>
    <alternativeName>
        <fullName evidence="8">dCMP deaminase</fullName>
    </alternativeName>
</protein>
<dbReference type="GO" id="GO:0005737">
    <property type="term" value="C:cytoplasm"/>
    <property type="evidence" value="ECO:0007669"/>
    <property type="project" value="TreeGrafter"/>
</dbReference>
<evidence type="ECO:0000256" key="7">
    <source>
        <dbReference type="ARBA" id="ARBA00038938"/>
    </source>
</evidence>
<evidence type="ECO:0000256" key="3">
    <source>
        <dbReference type="ARBA" id="ARBA00022723"/>
    </source>
</evidence>
<keyword evidence="6" id="KW-0862">Zinc</keyword>
<dbReference type="EC" id="3.5.4.12" evidence="7"/>
<feature type="domain" description="CMP/dCMP-type deaminase" evidence="10">
    <location>
        <begin position="160"/>
        <end position="301"/>
    </location>
</feature>
<dbReference type="GO" id="GO:0008270">
    <property type="term" value="F:zinc ion binding"/>
    <property type="evidence" value="ECO:0007669"/>
    <property type="project" value="InterPro"/>
</dbReference>
<evidence type="ECO:0000256" key="8">
    <source>
        <dbReference type="ARBA" id="ARBA00041763"/>
    </source>
</evidence>
<comment type="cofactor">
    <cofactor evidence="1">
        <name>Zn(2+)</name>
        <dbReference type="ChEBI" id="CHEBI:29105"/>
    </cofactor>
</comment>
<dbReference type="Proteomes" id="UP000094336">
    <property type="component" value="Unassembled WGS sequence"/>
</dbReference>
<dbReference type="PROSITE" id="PS00903">
    <property type="entry name" value="CYT_DCMP_DEAMINASES_1"/>
    <property type="match status" value="1"/>
</dbReference>
<dbReference type="Gene3D" id="3.40.140.10">
    <property type="entry name" value="Cytidine Deaminase, domain 2"/>
    <property type="match status" value="1"/>
</dbReference>
<dbReference type="SUPFAM" id="SSF53927">
    <property type="entry name" value="Cytidine deaminase-like"/>
    <property type="match status" value="1"/>
</dbReference>
<keyword evidence="3" id="KW-0479">Metal-binding</keyword>
<dbReference type="GeneID" id="30148787"/>
<dbReference type="InterPro" id="IPR016193">
    <property type="entry name" value="Cytidine_deaminase-like"/>
</dbReference>
<dbReference type="EMBL" id="KV454445">
    <property type="protein sequence ID" value="ODQ76925.1"/>
    <property type="molecule type" value="Genomic_DNA"/>
</dbReference>
<dbReference type="PANTHER" id="PTHR11086">
    <property type="entry name" value="DEOXYCYTIDYLATE DEAMINASE-RELATED"/>
    <property type="match status" value="1"/>
</dbReference>
<dbReference type="STRING" id="984486.A0A1E3QGV3"/>
<dbReference type="InterPro" id="IPR016192">
    <property type="entry name" value="APOBEC/CMP_deaminase_Zn-bd"/>
</dbReference>
<dbReference type="AlphaFoldDB" id="A0A1E3QGV3"/>
<dbReference type="GO" id="GO:0006231">
    <property type="term" value="P:dTMP biosynthetic process"/>
    <property type="evidence" value="ECO:0007669"/>
    <property type="project" value="EnsemblFungi"/>
</dbReference>
<dbReference type="Pfam" id="PF00383">
    <property type="entry name" value="dCMP_cyt_deam_1"/>
    <property type="match status" value="1"/>
</dbReference>
<dbReference type="InterPro" id="IPR027417">
    <property type="entry name" value="P-loop_NTPase"/>
</dbReference>
<dbReference type="OrthoDB" id="6710946at2759"/>
<keyword evidence="4" id="KW-0545">Nucleotide biosynthesis</keyword>
<dbReference type="RefSeq" id="XP_018982253.1">
    <property type="nucleotide sequence ID" value="XM_019130934.1"/>
</dbReference>
<evidence type="ECO:0000313" key="12">
    <source>
        <dbReference type="Proteomes" id="UP000094336"/>
    </source>
</evidence>
<evidence type="ECO:0000256" key="9">
    <source>
        <dbReference type="ARBA" id="ARBA00071582"/>
    </source>
</evidence>
<accession>A0A1E3QGV3</accession>
<dbReference type="SUPFAM" id="SSF52540">
    <property type="entry name" value="P-loop containing nucleoside triphosphate hydrolases"/>
    <property type="match status" value="1"/>
</dbReference>
<dbReference type="InterPro" id="IPR035105">
    <property type="entry name" value="Deoxycytidylate_deaminase_dom"/>
</dbReference>
<evidence type="ECO:0000256" key="2">
    <source>
        <dbReference type="ARBA" id="ARBA00006576"/>
    </source>
</evidence>
<dbReference type="InterPro" id="IPR015517">
    <property type="entry name" value="dCMP_deaminase-rel"/>
</dbReference>
<dbReference type="CDD" id="cd01286">
    <property type="entry name" value="deoxycytidylate_deaminase"/>
    <property type="match status" value="1"/>
</dbReference>
<evidence type="ECO:0000256" key="5">
    <source>
        <dbReference type="ARBA" id="ARBA00022801"/>
    </source>
</evidence>
<dbReference type="InterPro" id="IPR002125">
    <property type="entry name" value="CMP_dCMP_dom"/>
</dbReference>